<proteinExistence type="inferred from homology"/>
<dbReference type="AlphaFoldDB" id="A0A3B0QQ80"/>
<dbReference type="PANTHER" id="PTHR30615:SF8">
    <property type="entry name" value="UPF0047 PROTEIN C4A8.02C"/>
    <property type="match status" value="1"/>
</dbReference>
<dbReference type="NCBIfam" id="TIGR00149">
    <property type="entry name" value="TIGR00149_YjbQ"/>
    <property type="match status" value="1"/>
</dbReference>
<reference evidence="2" key="1">
    <citation type="submission" date="2018-06" db="EMBL/GenBank/DDBJ databases">
        <authorList>
            <person name="Zhirakovskaya E."/>
        </authorList>
    </citation>
    <scope>NUCLEOTIDE SEQUENCE</scope>
</reference>
<comment type="similarity">
    <text evidence="1">Belongs to the UPF0047 family.</text>
</comment>
<name>A0A3B0QQ80_9ZZZZ</name>
<dbReference type="SUPFAM" id="SSF111038">
    <property type="entry name" value="YjbQ-like"/>
    <property type="match status" value="1"/>
</dbReference>
<organism evidence="2">
    <name type="scientific">hydrothermal vent metagenome</name>
    <dbReference type="NCBI Taxonomy" id="652676"/>
    <lineage>
        <taxon>unclassified sequences</taxon>
        <taxon>metagenomes</taxon>
        <taxon>ecological metagenomes</taxon>
    </lineage>
</organism>
<dbReference type="Pfam" id="PF01894">
    <property type="entry name" value="YjbQ"/>
    <property type="match status" value="1"/>
</dbReference>
<dbReference type="EMBL" id="UOEA01000012">
    <property type="protein sequence ID" value="VAV82309.1"/>
    <property type="molecule type" value="Genomic_DNA"/>
</dbReference>
<protein>
    <submittedName>
        <fullName evidence="2">UPF0047 protein Bsu YugU</fullName>
    </submittedName>
</protein>
<evidence type="ECO:0000256" key="1">
    <source>
        <dbReference type="ARBA" id="ARBA00005534"/>
    </source>
</evidence>
<dbReference type="Gene3D" id="2.60.120.460">
    <property type="entry name" value="YjbQ-like"/>
    <property type="match status" value="1"/>
</dbReference>
<dbReference type="PANTHER" id="PTHR30615">
    <property type="entry name" value="UNCHARACTERIZED PROTEIN YJBQ-RELATED"/>
    <property type="match status" value="1"/>
</dbReference>
<evidence type="ECO:0000313" key="2">
    <source>
        <dbReference type="EMBL" id="VAV82309.1"/>
    </source>
</evidence>
<dbReference type="InterPro" id="IPR001602">
    <property type="entry name" value="UPF0047_YjbQ-like"/>
</dbReference>
<dbReference type="InterPro" id="IPR035917">
    <property type="entry name" value="YjbQ-like_sf"/>
</dbReference>
<gene>
    <name evidence="2" type="ORF">MNBD_DELTA01-648</name>
</gene>
<dbReference type="PIRSF" id="PIRSF004681">
    <property type="entry name" value="UCP004681"/>
    <property type="match status" value="1"/>
</dbReference>
<accession>A0A3B0QQ80</accession>
<sequence length="139" mass="15554">MRTFSSAIRLTTTDKKTEVKITDQVEAVINESGIQEGTILIFTGHTTASIHLNNADKDLERDFHDFLDELIPNKDSYRHNKGDYGMNADAHFKSLIIGNSVTVPVSKGRLALGQWQAVYFSEFDGPRNRLISVKVTGKK</sequence>